<reference evidence="2 3" key="1">
    <citation type="submission" date="2020-11" db="EMBL/GenBank/DDBJ databases">
        <title>A novel isolate from a Black sea contaminated sediment with potential to produce alkanes: Plantactinospora alkalitolerans sp. nov.</title>
        <authorList>
            <person name="Carro L."/>
            <person name="Veyisoglu A."/>
            <person name="Guven K."/>
            <person name="Schumann P."/>
            <person name="Klenk H.-P."/>
            <person name="Sahin N."/>
        </authorList>
    </citation>
    <scope>NUCLEOTIDE SEQUENCE [LARGE SCALE GENOMIC DNA]</scope>
    <source>
        <strain evidence="2 3">S1510</strain>
    </source>
</reference>
<dbReference type="PRINTS" id="PR00364">
    <property type="entry name" value="DISEASERSIST"/>
</dbReference>
<dbReference type="Gene3D" id="3.40.50.300">
    <property type="entry name" value="P-loop containing nucleotide triphosphate hydrolases"/>
    <property type="match status" value="1"/>
</dbReference>
<comment type="caution">
    <text evidence="2">The sequence shown here is derived from an EMBL/GenBank/DDBJ whole genome shotgun (WGS) entry which is preliminary data.</text>
</comment>
<dbReference type="SUPFAM" id="SSF52540">
    <property type="entry name" value="P-loop containing nucleoside triphosphate hydrolases"/>
    <property type="match status" value="1"/>
</dbReference>
<organism evidence="2 3">
    <name type="scientific">Plantactinospora alkalitolerans</name>
    <dbReference type="NCBI Taxonomy" id="2789879"/>
    <lineage>
        <taxon>Bacteria</taxon>
        <taxon>Bacillati</taxon>
        <taxon>Actinomycetota</taxon>
        <taxon>Actinomycetes</taxon>
        <taxon>Micromonosporales</taxon>
        <taxon>Micromonosporaceae</taxon>
        <taxon>Plantactinospora</taxon>
    </lineage>
</organism>
<feature type="domain" description="AAA+ ATPase" evidence="1">
    <location>
        <begin position="26"/>
        <end position="162"/>
    </location>
</feature>
<dbReference type="Proteomes" id="UP000638560">
    <property type="component" value="Unassembled WGS sequence"/>
</dbReference>
<dbReference type="Pfam" id="PF00931">
    <property type="entry name" value="NB-ARC"/>
    <property type="match status" value="1"/>
</dbReference>
<dbReference type="PANTHER" id="PTHR47691:SF3">
    <property type="entry name" value="HTH-TYPE TRANSCRIPTIONAL REGULATOR RV0890C-RELATED"/>
    <property type="match status" value="1"/>
</dbReference>
<accession>A0ABS0H6X4</accession>
<evidence type="ECO:0000313" key="2">
    <source>
        <dbReference type="EMBL" id="MBF9134215.1"/>
    </source>
</evidence>
<sequence length="264" mass="27937">PRPTLFVGRLQERRKLAAALLPAGSCPPVVALSGRPGVGKTALALSVAHEAAARFPDGQLYADLGGATQDGPVTADELACWFLRALGDSTIGPATGLRAASARLRSITTDRRVLMVLDNAVDEEQVLPLLPTGVGCAVLVTSRRPLPLDHAAQFPLPVLSAADSVTLLTELVGGARLAGSDQDVAAIVRHCHHLPLAVRAVGALLCAHPDWSVRFLATQLASGRCRVLDLRYGNHRLRDRLCVPEWPVPELEPAGRAAETPGRR</sequence>
<proteinExistence type="predicted"/>
<dbReference type="InterPro" id="IPR027417">
    <property type="entry name" value="P-loop_NTPase"/>
</dbReference>
<keyword evidence="3" id="KW-1185">Reference proteome</keyword>
<dbReference type="InterPro" id="IPR002182">
    <property type="entry name" value="NB-ARC"/>
</dbReference>
<dbReference type="EMBL" id="JADPUN010000330">
    <property type="protein sequence ID" value="MBF9134215.1"/>
    <property type="molecule type" value="Genomic_DNA"/>
</dbReference>
<evidence type="ECO:0000313" key="3">
    <source>
        <dbReference type="Proteomes" id="UP000638560"/>
    </source>
</evidence>
<protein>
    <submittedName>
        <fullName evidence="2">SARP family transcriptional regulator</fullName>
    </submittedName>
</protein>
<dbReference type="InterPro" id="IPR003593">
    <property type="entry name" value="AAA+_ATPase"/>
</dbReference>
<dbReference type="SMART" id="SM00382">
    <property type="entry name" value="AAA"/>
    <property type="match status" value="1"/>
</dbReference>
<feature type="non-terminal residue" evidence="2">
    <location>
        <position position="1"/>
    </location>
</feature>
<evidence type="ECO:0000259" key="1">
    <source>
        <dbReference type="SMART" id="SM00382"/>
    </source>
</evidence>
<name>A0ABS0H6X4_9ACTN</name>
<dbReference type="RefSeq" id="WP_230395332.1">
    <property type="nucleotide sequence ID" value="NZ_JADPUN010000330.1"/>
</dbReference>
<gene>
    <name evidence="2" type="ORF">I0C86_35570</name>
</gene>
<dbReference type="PANTHER" id="PTHR47691">
    <property type="entry name" value="REGULATOR-RELATED"/>
    <property type="match status" value="1"/>
</dbReference>